<dbReference type="Pfam" id="PF03403">
    <property type="entry name" value="PAF-AH_p_II"/>
    <property type="match status" value="1"/>
</dbReference>
<organism evidence="3">
    <name type="scientific">Onchocerca flexuosa</name>
    <dbReference type="NCBI Taxonomy" id="387005"/>
    <lineage>
        <taxon>Eukaryota</taxon>
        <taxon>Metazoa</taxon>
        <taxon>Ecdysozoa</taxon>
        <taxon>Nematoda</taxon>
        <taxon>Chromadorea</taxon>
        <taxon>Rhabditida</taxon>
        <taxon>Spirurina</taxon>
        <taxon>Spiruromorpha</taxon>
        <taxon>Filarioidea</taxon>
        <taxon>Onchocercidae</taxon>
        <taxon>Onchocerca</taxon>
    </lineage>
</organism>
<keyword evidence="2" id="KW-1185">Reference proteome</keyword>
<dbReference type="InterPro" id="IPR029058">
    <property type="entry name" value="AB_hydrolase_fold"/>
</dbReference>
<reference evidence="1 2" key="2">
    <citation type="submission" date="2018-11" db="EMBL/GenBank/DDBJ databases">
        <authorList>
            <consortium name="Pathogen Informatics"/>
        </authorList>
    </citation>
    <scope>NUCLEOTIDE SEQUENCE [LARGE SCALE GENOMIC DNA]</scope>
</reference>
<dbReference type="STRING" id="387005.A0A183HT17"/>
<name>A0A183HT17_9BILA</name>
<gene>
    <name evidence="1" type="ORF">OFLC_LOCUS10625</name>
</gene>
<dbReference type="WBParaSite" id="OFLC_0001062901-mRNA-1">
    <property type="protein sequence ID" value="OFLC_0001062901-mRNA-1"/>
    <property type="gene ID" value="OFLC_0001062901"/>
</dbReference>
<dbReference type="Proteomes" id="UP000267606">
    <property type="component" value="Unassembled WGS sequence"/>
</dbReference>
<accession>A0A183HT17</accession>
<protein>
    <submittedName>
        <fullName evidence="3">1-alkyl-2-acetylglycerophosphocholine esterase</fullName>
    </submittedName>
</protein>
<proteinExistence type="predicted"/>
<reference evidence="3" key="1">
    <citation type="submission" date="2016-06" db="UniProtKB">
        <authorList>
            <consortium name="WormBaseParasite"/>
        </authorList>
    </citation>
    <scope>IDENTIFICATION</scope>
</reference>
<evidence type="ECO:0000313" key="3">
    <source>
        <dbReference type="WBParaSite" id="OFLC_0001062901-mRNA-1"/>
    </source>
</evidence>
<evidence type="ECO:0000313" key="2">
    <source>
        <dbReference type="Proteomes" id="UP000267606"/>
    </source>
</evidence>
<dbReference type="Gene3D" id="3.40.50.1820">
    <property type="entry name" value="alpha/beta hydrolase"/>
    <property type="match status" value="1"/>
</dbReference>
<sequence>MSDITLPRLGSGKFEVGYVETMVEDGKNDDTNILLTIYYPADSTLTCEESEHPLWLAREEYLDGLAEYRNSSAELLHLVYNWFIGSK</sequence>
<evidence type="ECO:0000313" key="1">
    <source>
        <dbReference type="EMBL" id="VDO70031.1"/>
    </source>
</evidence>
<dbReference type="AlphaFoldDB" id="A0A183HT17"/>
<dbReference type="EMBL" id="UZAJ01014369">
    <property type="protein sequence ID" value="VDO70031.1"/>
    <property type="molecule type" value="Genomic_DNA"/>
</dbReference>